<name>A0A934SXQ1_9BURK</name>
<dbReference type="InterPro" id="IPR028976">
    <property type="entry name" value="CheC-like_sf"/>
</dbReference>
<proteinExistence type="predicted"/>
<protein>
    <submittedName>
        <fullName evidence="2">Chemotaxis protein CheX</fullName>
    </submittedName>
</protein>
<keyword evidence="1" id="KW-0145">Chemotaxis</keyword>
<evidence type="ECO:0000256" key="1">
    <source>
        <dbReference type="ARBA" id="ARBA00022500"/>
    </source>
</evidence>
<accession>A0A934SXQ1</accession>
<dbReference type="GO" id="GO:0006935">
    <property type="term" value="P:chemotaxis"/>
    <property type="evidence" value="ECO:0007669"/>
    <property type="project" value="UniProtKB-KW"/>
</dbReference>
<organism evidence="2 3">
    <name type="scientific">Noviherbaspirillum pedocola</name>
    <dbReference type="NCBI Taxonomy" id="2801341"/>
    <lineage>
        <taxon>Bacteria</taxon>
        <taxon>Pseudomonadati</taxon>
        <taxon>Pseudomonadota</taxon>
        <taxon>Betaproteobacteria</taxon>
        <taxon>Burkholderiales</taxon>
        <taxon>Oxalobacteraceae</taxon>
        <taxon>Noviherbaspirillum</taxon>
    </lineage>
</organism>
<dbReference type="Proteomes" id="UP000622890">
    <property type="component" value="Unassembled WGS sequence"/>
</dbReference>
<dbReference type="Gene3D" id="3.40.1550.10">
    <property type="entry name" value="CheC-like"/>
    <property type="match status" value="1"/>
</dbReference>
<sequence>MNTEKVVSKVLVLDNCDDHIERLKSFCSENSLVGLRVREDRLMSVLQSNIDLGAILLSEGYAGSMARSAEIALDINGVRPELPIILRREHMPSLEDLPPEQHQPFCAAYVATDLEPLHNIIDEYIFSLDYPNALVRGILEITETMLSSLLPGCTVEWNTPSIVRDRIIFGEVFSLIPLESNWCRGYMMMQAKEKPILDLLNAHQMCDGKANFRDLNSLLGEATNLIWGAFKNRYLGDAASLCRSQVQVPLIVNHQQKYISFGTENPQLVFMYRLIDKNTGEGISLHQRFVFNLAWSPEDFTEIPANIGEMVDSGELELF</sequence>
<comment type="caution">
    <text evidence="2">The sequence shown here is derived from an EMBL/GenBank/DDBJ whole genome shotgun (WGS) entry which is preliminary data.</text>
</comment>
<evidence type="ECO:0000313" key="2">
    <source>
        <dbReference type="EMBL" id="MBK4737255.1"/>
    </source>
</evidence>
<dbReference type="AlphaFoldDB" id="A0A934SXQ1"/>
<evidence type="ECO:0000313" key="3">
    <source>
        <dbReference type="Proteomes" id="UP000622890"/>
    </source>
</evidence>
<keyword evidence="3" id="KW-1185">Reference proteome</keyword>
<dbReference type="RefSeq" id="WP_200595407.1">
    <property type="nucleotide sequence ID" value="NZ_JAEPBG010000011.1"/>
</dbReference>
<gene>
    <name evidence="2" type="ORF">JJB74_21745</name>
</gene>
<reference evidence="2" key="1">
    <citation type="submission" date="2021-01" db="EMBL/GenBank/DDBJ databases">
        <title>Genome sequence of strain Noviherbaspirillum sp. DKR-6.</title>
        <authorList>
            <person name="Chaudhary D.K."/>
        </authorList>
    </citation>
    <scope>NUCLEOTIDE SEQUENCE</scope>
    <source>
        <strain evidence="2">DKR-6</strain>
    </source>
</reference>
<dbReference type="EMBL" id="JAEPBG010000011">
    <property type="protein sequence ID" value="MBK4737255.1"/>
    <property type="molecule type" value="Genomic_DNA"/>
</dbReference>